<name>A0ACC3C8T1_PYRYE</name>
<reference evidence="1" key="1">
    <citation type="submission" date="2019-11" db="EMBL/GenBank/DDBJ databases">
        <title>Nori genome reveals adaptations in red seaweeds to the harsh intertidal environment.</title>
        <authorList>
            <person name="Wang D."/>
            <person name="Mao Y."/>
        </authorList>
    </citation>
    <scope>NUCLEOTIDE SEQUENCE</scope>
    <source>
        <tissue evidence="1">Gametophyte</tissue>
    </source>
</reference>
<protein>
    <submittedName>
        <fullName evidence="1">Uncharacterized protein</fullName>
    </submittedName>
</protein>
<evidence type="ECO:0000313" key="2">
    <source>
        <dbReference type="Proteomes" id="UP000798662"/>
    </source>
</evidence>
<accession>A0ACC3C8T1</accession>
<organism evidence="1 2">
    <name type="scientific">Pyropia yezoensis</name>
    <name type="common">Susabi-nori</name>
    <name type="synonym">Porphyra yezoensis</name>
    <dbReference type="NCBI Taxonomy" id="2788"/>
    <lineage>
        <taxon>Eukaryota</taxon>
        <taxon>Rhodophyta</taxon>
        <taxon>Bangiophyceae</taxon>
        <taxon>Bangiales</taxon>
        <taxon>Bangiaceae</taxon>
        <taxon>Pyropia</taxon>
    </lineage>
</organism>
<gene>
    <name evidence="1" type="ORF">I4F81_009065</name>
</gene>
<dbReference type="EMBL" id="CM020619">
    <property type="protein sequence ID" value="KAK1866549.1"/>
    <property type="molecule type" value="Genomic_DNA"/>
</dbReference>
<proteinExistence type="predicted"/>
<comment type="caution">
    <text evidence="1">The sequence shown here is derived from an EMBL/GenBank/DDBJ whole genome shotgun (WGS) entry which is preliminary data.</text>
</comment>
<keyword evidence="2" id="KW-1185">Reference proteome</keyword>
<dbReference type="Proteomes" id="UP000798662">
    <property type="component" value="Chromosome 2"/>
</dbReference>
<evidence type="ECO:0000313" key="1">
    <source>
        <dbReference type="EMBL" id="KAK1866549.1"/>
    </source>
</evidence>
<sequence length="517" mass="52704">MVDDDAATLADGRAVTAAAWGRPAAREGSGGGGEDVSLAGEVDLLGGGGKPRPGEERSRSRGGDGSNGSSHGGHGHDHHHSHDHHGHDHGHDHHGHDHGHDHHGHDHGHDHANHAGHDHGSRQAGGGGGGDGGCCDHSHSPSSWRAYLPHSHSLSNRLSHDERTLRQVALVLLVSISAQATGALAAHSGLLAVEAAHGLLDGLNVLLALLAVTIVARYPSSAAAPYGHGRVEVLSAAVGISALAGMVIKLSTSAVVRLVQLSRGGASEVPPAEGRLVMAAEAVTLAANGVMAWLLSRRQRLPPGADDDGATAAEVSLNVRALRAHVIADCVENGCVLAAGGVMWAAAGRGWVDLLDPLATLAVAAIVAVMNVGLVHEVVGTLMQWAPPGVDVGGVGRELRGLDGVVRVSGLRVWTLTSGSVVATVQLWTRGAGRGKGGGRRDADAELLSAAERVLRGVGATETCVQVDHRAPPMAALVGDTADVELGDVYSAPVNGGEGVTGGRHQGEYTPFVLDMP</sequence>